<feature type="region of interest" description="Disordered" evidence="1">
    <location>
        <begin position="8"/>
        <end position="53"/>
    </location>
</feature>
<protein>
    <submittedName>
        <fullName evidence="2">Uncharacterized protein</fullName>
    </submittedName>
</protein>
<accession>A0ABM7PU27</accession>
<evidence type="ECO:0000313" key="3">
    <source>
        <dbReference type="Proteomes" id="UP001319861"/>
    </source>
</evidence>
<keyword evidence="3" id="KW-1185">Reference proteome</keyword>
<reference evidence="2 3" key="1">
    <citation type="journal article" date="2021" name="J. Biosci. Bioeng.">
        <title>Identification and characterization of a chc gene cluster responsible for the aromatization pathway of cyclohexanecarboxylate degradation in Sinomonas cyclohexanicum ATCC 51369.</title>
        <authorList>
            <person name="Yamamoto T."/>
            <person name="Hasegawa Y."/>
            <person name="Lau P.C.K."/>
            <person name="Iwaki H."/>
        </authorList>
    </citation>
    <scope>NUCLEOTIDE SEQUENCE [LARGE SCALE GENOMIC DNA]</scope>
    <source>
        <strain evidence="2 3">ATCC 51369</strain>
    </source>
</reference>
<dbReference type="EMBL" id="AP024525">
    <property type="protein sequence ID" value="BCT75752.1"/>
    <property type="molecule type" value="Genomic_DNA"/>
</dbReference>
<organism evidence="2 3">
    <name type="scientific">Sinomonas cyclohexanicum</name>
    <name type="common">Corynebacterium cyclohexanicum</name>
    <dbReference type="NCBI Taxonomy" id="322009"/>
    <lineage>
        <taxon>Bacteria</taxon>
        <taxon>Bacillati</taxon>
        <taxon>Actinomycetota</taxon>
        <taxon>Actinomycetes</taxon>
        <taxon>Micrococcales</taxon>
        <taxon>Micrococcaceae</taxon>
        <taxon>Sinomonas</taxon>
    </lineage>
</organism>
<name>A0ABM7PU27_SINCY</name>
<gene>
    <name evidence="2" type="ORF">SCMU_15940</name>
</gene>
<evidence type="ECO:0000256" key="1">
    <source>
        <dbReference type="SAM" id="MobiDB-lite"/>
    </source>
</evidence>
<feature type="compositionally biased region" description="Low complexity" evidence="1">
    <location>
        <begin position="37"/>
        <end position="53"/>
    </location>
</feature>
<sequence>MPNVWIAQSFAAGGAKSTTAPPTAETGLSEGLRKPAHTSPARTPAAAASRPAIAAKPRALALVRGVRAEVEEEGSWAPMRPE</sequence>
<evidence type="ECO:0000313" key="2">
    <source>
        <dbReference type="EMBL" id="BCT75752.1"/>
    </source>
</evidence>
<dbReference type="Proteomes" id="UP001319861">
    <property type="component" value="Chromosome"/>
</dbReference>
<proteinExistence type="predicted"/>